<sequence>MERTRAKFKVVGKTEGTDGTGNVSLQAVHAGSEENEAFFRYTPAGSINLNILNPQAMAAFEQGAEYYVDFTKAE</sequence>
<dbReference type="Proteomes" id="UP001595803">
    <property type="component" value="Unassembled WGS sequence"/>
</dbReference>
<protein>
    <submittedName>
        <fullName evidence="1">Uncharacterized protein</fullName>
    </submittedName>
</protein>
<gene>
    <name evidence="1" type="ORF">ACFOSB_18135</name>
</gene>
<evidence type="ECO:0000313" key="1">
    <source>
        <dbReference type="EMBL" id="MFC3834781.1"/>
    </source>
</evidence>
<dbReference type="RefSeq" id="WP_322472234.1">
    <property type="nucleotide sequence ID" value="NZ_JBHRZG010000024.1"/>
</dbReference>
<name>A0ABV7ZF93_9DEIO</name>
<accession>A0ABV7ZF93</accession>
<organism evidence="1 2">
    <name type="scientific">Deinococcus rufus</name>
    <dbReference type="NCBI Taxonomy" id="2136097"/>
    <lineage>
        <taxon>Bacteria</taxon>
        <taxon>Thermotogati</taxon>
        <taxon>Deinococcota</taxon>
        <taxon>Deinococci</taxon>
        <taxon>Deinococcales</taxon>
        <taxon>Deinococcaceae</taxon>
        <taxon>Deinococcus</taxon>
    </lineage>
</organism>
<keyword evidence="2" id="KW-1185">Reference proteome</keyword>
<reference evidence="2" key="1">
    <citation type="journal article" date="2019" name="Int. J. Syst. Evol. Microbiol.">
        <title>The Global Catalogue of Microorganisms (GCM) 10K type strain sequencing project: providing services to taxonomists for standard genome sequencing and annotation.</title>
        <authorList>
            <consortium name="The Broad Institute Genomics Platform"/>
            <consortium name="The Broad Institute Genome Sequencing Center for Infectious Disease"/>
            <person name="Wu L."/>
            <person name="Ma J."/>
        </authorList>
    </citation>
    <scope>NUCLEOTIDE SEQUENCE [LARGE SCALE GENOMIC DNA]</scope>
    <source>
        <strain evidence="2">CCTCC AB 2017081</strain>
    </source>
</reference>
<evidence type="ECO:0000313" key="2">
    <source>
        <dbReference type="Proteomes" id="UP001595803"/>
    </source>
</evidence>
<comment type="caution">
    <text evidence="1">The sequence shown here is derived from an EMBL/GenBank/DDBJ whole genome shotgun (WGS) entry which is preliminary data.</text>
</comment>
<dbReference type="EMBL" id="JBHRZG010000024">
    <property type="protein sequence ID" value="MFC3834781.1"/>
    <property type="molecule type" value="Genomic_DNA"/>
</dbReference>
<proteinExistence type="predicted"/>